<comment type="caution">
    <text evidence="3">The sequence shown here is derived from an EMBL/GenBank/DDBJ whole genome shotgun (WGS) entry which is preliminary data.</text>
</comment>
<protein>
    <recommendedName>
        <fullName evidence="2">RPGR-interacting protein 1 first C2 domain-containing protein</fullName>
    </recommendedName>
</protein>
<evidence type="ECO:0000259" key="2">
    <source>
        <dbReference type="Pfam" id="PF11618"/>
    </source>
</evidence>
<dbReference type="EMBL" id="QKKF02029694">
    <property type="protein sequence ID" value="RZF35050.1"/>
    <property type="molecule type" value="Genomic_DNA"/>
</dbReference>
<dbReference type="SUPFAM" id="SSF49562">
    <property type="entry name" value="C2 domain (Calcium/lipid-binding domain, CaLB)"/>
    <property type="match status" value="1"/>
</dbReference>
<evidence type="ECO:0000313" key="4">
    <source>
        <dbReference type="Proteomes" id="UP000291343"/>
    </source>
</evidence>
<dbReference type="InParanoid" id="A0A482WPV4"/>
<dbReference type="STRING" id="195883.A0A482WPV4"/>
<dbReference type="Proteomes" id="UP000291343">
    <property type="component" value="Unassembled WGS sequence"/>
</dbReference>
<organism evidence="3 4">
    <name type="scientific">Laodelphax striatellus</name>
    <name type="common">Small brown planthopper</name>
    <name type="synonym">Delphax striatella</name>
    <dbReference type="NCBI Taxonomy" id="195883"/>
    <lineage>
        <taxon>Eukaryota</taxon>
        <taxon>Metazoa</taxon>
        <taxon>Ecdysozoa</taxon>
        <taxon>Arthropoda</taxon>
        <taxon>Hexapoda</taxon>
        <taxon>Insecta</taxon>
        <taxon>Pterygota</taxon>
        <taxon>Neoptera</taxon>
        <taxon>Paraneoptera</taxon>
        <taxon>Hemiptera</taxon>
        <taxon>Auchenorrhyncha</taxon>
        <taxon>Fulgoroidea</taxon>
        <taxon>Delphacidae</taxon>
        <taxon>Criomorphinae</taxon>
        <taxon>Laodelphax</taxon>
    </lineage>
</organism>
<dbReference type="Pfam" id="PF11618">
    <property type="entry name" value="C2-C2_1"/>
    <property type="match status" value="1"/>
</dbReference>
<dbReference type="AlphaFoldDB" id="A0A482WPV4"/>
<keyword evidence="4" id="KW-1185">Reference proteome</keyword>
<proteinExistence type="predicted"/>
<dbReference type="InterPro" id="IPR021656">
    <property type="entry name" value="C2-C2_1"/>
</dbReference>
<accession>A0A482WPV4</accession>
<feature type="region of interest" description="Disordered" evidence="1">
    <location>
        <begin position="1"/>
        <end position="21"/>
    </location>
</feature>
<evidence type="ECO:0000256" key="1">
    <source>
        <dbReference type="SAM" id="MobiDB-lite"/>
    </source>
</evidence>
<feature type="domain" description="RPGR-interacting protein 1 first C2" evidence="2">
    <location>
        <begin position="60"/>
        <end position="192"/>
    </location>
</feature>
<dbReference type="InterPro" id="IPR035892">
    <property type="entry name" value="C2_domain_sf"/>
</dbReference>
<evidence type="ECO:0000313" key="3">
    <source>
        <dbReference type="EMBL" id="RZF35050.1"/>
    </source>
</evidence>
<gene>
    <name evidence="3" type="ORF">LSTR_LSTR009642</name>
</gene>
<dbReference type="Gene3D" id="2.60.40.150">
    <property type="entry name" value="C2 domain"/>
    <property type="match status" value="1"/>
</dbReference>
<reference evidence="3 4" key="1">
    <citation type="journal article" date="2017" name="Gigascience">
        <title>Genome sequence of the small brown planthopper, Laodelphax striatellus.</title>
        <authorList>
            <person name="Zhu J."/>
            <person name="Jiang F."/>
            <person name="Wang X."/>
            <person name="Yang P."/>
            <person name="Bao Y."/>
            <person name="Zhao W."/>
            <person name="Wang W."/>
            <person name="Lu H."/>
            <person name="Wang Q."/>
            <person name="Cui N."/>
            <person name="Li J."/>
            <person name="Chen X."/>
            <person name="Luo L."/>
            <person name="Yu J."/>
            <person name="Kang L."/>
            <person name="Cui F."/>
        </authorList>
    </citation>
    <scope>NUCLEOTIDE SEQUENCE [LARGE SCALE GENOMIC DNA]</scope>
    <source>
        <strain evidence="3">Lst14</strain>
    </source>
</reference>
<name>A0A482WPV4_LAOST</name>
<sequence length="204" mass="23996">MEPVNDRATQSTTNSSIDSQSSYKELLRNHGWSRKSHEFFRNPPKKSYYKEHQICRNNNRCTFTLWMKSIYFSSYTMERLNEIDVKPHIYLTWTFLELQDKAFLTILPSNKAKFNCSSVYKGDITRAMLRYMCSDRVRVECHGILNKSSQMISFGEIDPTDAFHHPNKKCKYKVCLDGPNNMTAVVSCWFKFDCPKTLRDVLKI</sequence>
<feature type="compositionally biased region" description="Low complexity" evidence="1">
    <location>
        <begin position="9"/>
        <end position="21"/>
    </location>
</feature>